<dbReference type="PANTHER" id="PTHR43333:SF1">
    <property type="entry name" value="D-ISOMER SPECIFIC 2-HYDROXYACID DEHYDROGENASE NAD-BINDING DOMAIN-CONTAINING PROTEIN"/>
    <property type="match status" value="1"/>
</dbReference>
<proteinExistence type="predicted"/>
<evidence type="ECO:0000259" key="3">
    <source>
        <dbReference type="Pfam" id="PF02826"/>
    </source>
</evidence>
<dbReference type="GO" id="GO:0016491">
    <property type="term" value="F:oxidoreductase activity"/>
    <property type="evidence" value="ECO:0007669"/>
    <property type="project" value="UniProtKB-KW"/>
</dbReference>
<protein>
    <recommendedName>
        <fullName evidence="3">D-isomer specific 2-hydroxyacid dehydrogenase NAD-binding domain-containing protein</fullName>
    </recommendedName>
</protein>
<name>A0A9P0GUC6_DIABA</name>
<evidence type="ECO:0000256" key="2">
    <source>
        <dbReference type="ARBA" id="ARBA00023027"/>
    </source>
</evidence>
<dbReference type="SUPFAM" id="SSF51735">
    <property type="entry name" value="NAD(P)-binding Rossmann-fold domains"/>
    <property type="match status" value="1"/>
</dbReference>
<dbReference type="Gene3D" id="3.40.50.720">
    <property type="entry name" value="NAD(P)-binding Rossmann-like Domain"/>
    <property type="match status" value="1"/>
</dbReference>
<keyword evidence="5" id="KW-1185">Reference proteome</keyword>
<dbReference type="OrthoDB" id="298012at2759"/>
<accession>A0A9P0GUC6</accession>
<gene>
    <name evidence="4" type="ORF">DIABBA_LOCUS13669</name>
</gene>
<evidence type="ECO:0000313" key="4">
    <source>
        <dbReference type="EMBL" id="CAH1286641.1"/>
    </source>
</evidence>
<dbReference type="PANTHER" id="PTHR43333">
    <property type="entry name" value="2-HACID_DH_C DOMAIN-CONTAINING PROTEIN"/>
    <property type="match status" value="1"/>
</dbReference>
<dbReference type="EMBL" id="OU898284">
    <property type="protein sequence ID" value="CAH1286641.1"/>
    <property type="molecule type" value="Genomic_DNA"/>
</dbReference>
<dbReference type="GO" id="GO:0051287">
    <property type="term" value="F:NAD binding"/>
    <property type="evidence" value="ECO:0007669"/>
    <property type="project" value="InterPro"/>
</dbReference>
<dbReference type="InterPro" id="IPR036291">
    <property type="entry name" value="NAD(P)-bd_dom_sf"/>
</dbReference>
<feature type="domain" description="D-isomer specific 2-hydroxyacid dehydrogenase NAD-binding" evidence="3">
    <location>
        <begin position="8"/>
        <end position="128"/>
    </location>
</feature>
<dbReference type="Pfam" id="PF02826">
    <property type="entry name" value="2-Hacid_dh_C"/>
    <property type="match status" value="1"/>
</dbReference>
<dbReference type="Proteomes" id="UP001153709">
    <property type="component" value="Chromosome 9"/>
</dbReference>
<dbReference type="AlphaFoldDB" id="A0A9P0GUC6"/>
<keyword evidence="2" id="KW-0520">NAD</keyword>
<reference evidence="4" key="1">
    <citation type="submission" date="2022-01" db="EMBL/GenBank/DDBJ databases">
        <authorList>
            <person name="King R."/>
        </authorList>
    </citation>
    <scope>NUCLEOTIDE SEQUENCE</scope>
</reference>
<organism evidence="4 5">
    <name type="scientific">Diabrotica balteata</name>
    <name type="common">Banded cucumber beetle</name>
    <dbReference type="NCBI Taxonomy" id="107213"/>
    <lineage>
        <taxon>Eukaryota</taxon>
        <taxon>Metazoa</taxon>
        <taxon>Ecdysozoa</taxon>
        <taxon>Arthropoda</taxon>
        <taxon>Hexapoda</taxon>
        <taxon>Insecta</taxon>
        <taxon>Pterygota</taxon>
        <taxon>Neoptera</taxon>
        <taxon>Endopterygota</taxon>
        <taxon>Coleoptera</taxon>
        <taxon>Polyphaga</taxon>
        <taxon>Cucujiformia</taxon>
        <taxon>Chrysomeloidea</taxon>
        <taxon>Chrysomelidae</taxon>
        <taxon>Galerucinae</taxon>
        <taxon>Diabroticina</taxon>
        <taxon>Diabroticites</taxon>
        <taxon>Diabrotica</taxon>
    </lineage>
</organism>
<evidence type="ECO:0000313" key="5">
    <source>
        <dbReference type="Proteomes" id="UP001153709"/>
    </source>
</evidence>
<sequence>MSEYVVSNIINFERNAFEINQNQKMKQWKVDGKIDEHRAIFDLTVGILGLGNIGDRVARTLNYMGAVVFGYGRRPTLNLEENPHISKYFSNNMLPQLLRECDYVVNTLPETQESKGLLNGDLLENCKGMYVTFIVIYATNTNDGSSSSDLSDDFLFPVYF</sequence>
<evidence type="ECO:0000256" key="1">
    <source>
        <dbReference type="ARBA" id="ARBA00023002"/>
    </source>
</evidence>
<dbReference type="InterPro" id="IPR006140">
    <property type="entry name" value="D-isomer_DH_NAD-bd"/>
</dbReference>
<keyword evidence="1" id="KW-0560">Oxidoreductase</keyword>